<name>A0A6B3QY29_9FLAO</name>
<evidence type="ECO:0000313" key="1">
    <source>
        <dbReference type="EMBL" id="NEV93019.1"/>
    </source>
</evidence>
<proteinExistence type="predicted"/>
<accession>A0A6B3QY29</accession>
<keyword evidence="2" id="KW-1185">Reference proteome</keyword>
<dbReference type="RefSeq" id="WP_164003740.1">
    <property type="nucleotide sequence ID" value="NZ_JAAIKD010000001.1"/>
</dbReference>
<dbReference type="AlphaFoldDB" id="A0A6B3QY29"/>
<dbReference type="EMBL" id="JAAIKD010000001">
    <property type="protein sequence ID" value="NEV93019.1"/>
    <property type="molecule type" value="Genomic_DNA"/>
</dbReference>
<protein>
    <submittedName>
        <fullName evidence="1">Uncharacterized protein</fullName>
    </submittedName>
</protein>
<evidence type="ECO:0000313" key="2">
    <source>
        <dbReference type="Proteomes" id="UP000478505"/>
    </source>
</evidence>
<comment type="caution">
    <text evidence="1">The sequence shown here is derived from an EMBL/GenBank/DDBJ whole genome shotgun (WGS) entry which is preliminary data.</text>
</comment>
<gene>
    <name evidence="1" type="ORF">G3567_02515</name>
</gene>
<organism evidence="1 2">
    <name type="scientific">Psychroflexus aurantiacus</name>
    <dbReference type="NCBI Taxonomy" id="2709310"/>
    <lineage>
        <taxon>Bacteria</taxon>
        <taxon>Pseudomonadati</taxon>
        <taxon>Bacteroidota</taxon>
        <taxon>Flavobacteriia</taxon>
        <taxon>Flavobacteriales</taxon>
        <taxon>Flavobacteriaceae</taxon>
        <taxon>Psychroflexus</taxon>
    </lineage>
</organism>
<reference evidence="1 2" key="1">
    <citation type="submission" date="2020-02" db="EMBL/GenBank/DDBJ databases">
        <title>Flavobacteriaceae Psychroflexus bacterium YR1-1, complete genome.</title>
        <authorList>
            <person name="Li Y."/>
            <person name="Wu S."/>
        </authorList>
    </citation>
    <scope>NUCLEOTIDE SEQUENCE [LARGE SCALE GENOMIC DNA]</scope>
    <source>
        <strain evidence="1 2">YR1-1</strain>
    </source>
</reference>
<sequence>MTGQYTLRFGEQLKVNVLLNETPDSLSDTSCIKELETIRQTYPVDQLEALDAYGYYLLGRKENETDLFGLFMGDGKVAQTLPLDYNRIKRYPNTDTFEVWKDGKAGYYNSEF</sequence>
<dbReference type="Proteomes" id="UP000478505">
    <property type="component" value="Unassembled WGS sequence"/>
</dbReference>